<dbReference type="EMBL" id="KY454639">
    <property type="protein sequence ID" value="AVE25606.1"/>
    <property type="molecule type" value="Genomic_DNA"/>
</dbReference>
<keyword evidence="1" id="KW-0808">Transferase</keyword>
<protein>
    <submittedName>
        <fullName evidence="1">Amidinotransferase</fullName>
    </submittedName>
</protein>
<dbReference type="SUPFAM" id="SSF55909">
    <property type="entry name" value="Pentein"/>
    <property type="match status" value="1"/>
</dbReference>
<dbReference type="PANTHER" id="PTHR43224">
    <property type="entry name" value="AMIDINOTRANSFERASE"/>
    <property type="match status" value="1"/>
</dbReference>
<dbReference type="PANTHER" id="PTHR43224:SF1">
    <property type="entry name" value="AMIDINOTRANSFERASE"/>
    <property type="match status" value="1"/>
</dbReference>
<name>A0A2L1KSZ1_KLEPN</name>
<geneLocation type="plasmid" evidence="1">
    <name>INF167_p0001</name>
</geneLocation>
<reference evidence="1" key="1">
    <citation type="submission" date="2016-12" db="EMBL/GenBank/DDBJ databases">
        <title>Frequent emergence of pathogenic lineages of Klebsiella pneumoniae via mobilisation of yersiniabactin and colibactin.</title>
        <authorList>
            <person name="Lam M.M.C."/>
            <person name="Wick R.R."/>
            <person name="Wyres K.L."/>
            <person name="Gorrie C."/>
            <person name="Judd L."/>
            <person name="Jenney A."/>
            <person name="Holt K.E."/>
        </authorList>
    </citation>
    <scope>NUCLEOTIDE SEQUENCE</scope>
    <source>
        <strain evidence="1">INF167</strain>
        <plasmid evidence="1">INF167_p0001</plasmid>
    </source>
</reference>
<accession>A0A2L1KSZ1</accession>
<dbReference type="Gene3D" id="3.75.10.10">
    <property type="entry name" value="L-arginine/glycine Amidinotransferase, Chain A"/>
    <property type="match status" value="1"/>
</dbReference>
<sequence>MQTTSRIFMVRPASFTVNQETAVTNYFQQTAQIPDAAQSLALAEFTRYVDTLQQAGIDVHVFDDPTGTDTPDSLFPNNWLTLGHQGEAILYPMEAPNRRKERNPELIATLSEQFTINQVIDLSAFEQQGEFLEGTGSMVCDHENKIAWICRSSRSSPHVMTSVEEITGYRAMWFNADDRRQQPIYHTNVMMSIGKKYAVVCFEAIRNRQEAAVLYKGLRQAGKEIIDITLTQTENFCGNIIELHAENNGHPVLAMSKRAWQAFTDSQRHILSDYATIVAPSLDIIEQLGGGGARCMVGEIFSPRR</sequence>
<gene>
    <name evidence="1" type="ORF">INF167p1_00032</name>
</gene>
<dbReference type="AlphaFoldDB" id="A0A2L1KSZ1"/>
<dbReference type="InterPro" id="IPR014541">
    <property type="entry name" value="Amdntrnsf_FN0238"/>
</dbReference>
<dbReference type="NCBIfam" id="NF046062">
    <property type="entry name" value="citrull_CtlX"/>
    <property type="match status" value="1"/>
</dbReference>
<dbReference type="Pfam" id="PF19420">
    <property type="entry name" value="DDAH_eukar"/>
    <property type="match status" value="1"/>
</dbReference>
<dbReference type="GO" id="GO:0016740">
    <property type="term" value="F:transferase activity"/>
    <property type="evidence" value="ECO:0007669"/>
    <property type="project" value="UniProtKB-KW"/>
</dbReference>
<dbReference type="PIRSF" id="PIRSF028188">
    <property type="entry name" value="Amdntrnsf_FN0238"/>
    <property type="match status" value="1"/>
</dbReference>
<keyword evidence="1" id="KW-0614">Plasmid</keyword>
<dbReference type="RefSeq" id="WP_048264969.1">
    <property type="nucleotide sequence ID" value="NZ_BIIY01000019.1"/>
</dbReference>
<organism evidence="1">
    <name type="scientific">Klebsiella pneumoniae</name>
    <dbReference type="NCBI Taxonomy" id="573"/>
    <lineage>
        <taxon>Bacteria</taxon>
        <taxon>Pseudomonadati</taxon>
        <taxon>Pseudomonadota</taxon>
        <taxon>Gammaproteobacteria</taxon>
        <taxon>Enterobacterales</taxon>
        <taxon>Enterobacteriaceae</taxon>
        <taxon>Klebsiella/Raoultella group</taxon>
        <taxon>Klebsiella</taxon>
        <taxon>Klebsiella pneumoniae complex</taxon>
    </lineage>
</organism>
<evidence type="ECO:0000313" key="1">
    <source>
        <dbReference type="EMBL" id="AVE25606.1"/>
    </source>
</evidence>
<proteinExistence type="predicted"/>